<feature type="domain" description="Methyltransferase" evidence="2">
    <location>
        <begin position="78"/>
        <end position="320"/>
    </location>
</feature>
<gene>
    <name evidence="3" type="ORF">HKI87_06g39970</name>
</gene>
<name>A0AAX4P8X3_9CHLO</name>
<sequence length="348" mass="39950">MASLLKTWRRTRNSESVSVRVLAATVSIAAFVLILSLTWARLRRSDEPSRVLLPKWNSRSYACQATLDWLDHTYDKRRDARILSTKNNEKVMNKKNTKEYFDLFEPEATCILEERLGSRRRYEAFNDGPKFVCGADILKRLPSEDFLVYNIGSNNNIRFEMAVHNVILPDHIDKNKIFTFDPTLTAPYAGHKYSRFYPWGLGTDGVTGHNPPWAKQDLVFDEMSFETIFTRLGHMGENINVLKVDCEGCEWAAFPPLFKLIEEGKITVGQIQVELHMVSNAPEDLTTFFLAADKAKMRIFHKERNGWGCGGYKCVEYSFVSEDFLRQVNRQVVCQGEVLREAIQGDGK</sequence>
<keyword evidence="1" id="KW-0812">Transmembrane</keyword>
<keyword evidence="4" id="KW-1185">Reference proteome</keyword>
<dbReference type="PANTHER" id="PTHR32026">
    <property type="entry name" value="METHYLTRANSFERASE-LIKE PROTEIN 24"/>
    <property type="match status" value="1"/>
</dbReference>
<keyword evidence="1" id="KW-1133">Transmembrane helix</keyword>
<dbReference type="EMBL" id="CP151506">
    <property type="protein sequence ID" value="WZN62460.1"/>
    <property type="molecule type" value="Genomic_DNA"/>
</dbReference>
<accession>A0AAX4P8X3</accession>
<dbReference type="AlphaFoldDB" id="A0AAX4P8X3"/>
<evidence type="ECO:0000313" key="3">
    <source>
        <dbReference type="EMBL" id="WZN62460.1"/>
    </source>
</evidence>
<evidence type="ECO:0000256" key="1">
    <source>
        <dbReference type="SAM" id="Phobius"/>
    </source>
</evidence>
<dbReference type="Pfam" id="PF13383">
    <property type="entry name" value="Methyltransf_22"/>
    <property type="match status" value="1"/>
</dbReference>
<proteinExistence type="predicted"/>
<dbReference type="InterPro" id="IPR026913">
    <property type="entry name" value="METTL24"/>
</dbReference>
<evidence type="ECO:0000259" key="2">
    <source>
        <dbReference type="Pfam" id="PF13383"/>
    </source>
</evidence>
<dbReference type="InterPro" id="IPR025714">
    <property type="entry name" value="Methyltranfer_dom"/>
</dbReference>
<protein>
    <submittedName>
        <fullName evidence="3">Methyltranfer_dom domain-containing protein</fullName>
    </submittedName>
</protein>
<organism evidence="3 4">
    <name type="scientific">Chloropicon roscoffensis</name>
    <dbReference type="NCBI Taxonomy" id="1461544"/>
    <lineage>
        <taxon>Eukaryota</taxon>
        <taxon>Viridiplantae</taxon>
        <taxon>Chlorophyta</taxon>
        <taxon>Chloropicophyceae</taxon>
        <taxon>Chloropicales</taxon>
        <taxon>Chloropicaceae</taxon>
        <taxon>Chloropicon</taxon>
    </lineage>
</organism>
<dbReference type="Proteomes" id="UP001472866">
    <property type="component" value="Chromosome 06"/>
</dbReference>
<reference evidence="3 4" key="1">
    <citation type="submission" date="2024-03" db="EMBL/GenBank/DDBJ databases">
        <title>Complete genome sequence of the green alga Chloropicon roscoffensis RCC1871.</title>
        <authorList>
            <person name="Lemieux C."/>
            <person name="Pombert J.-F."/>
            <person name="Otis C."/>
            <person name="Turmel M."/>
        </authorList>
    </citation>
    <scope>NUCLEOTIDE SEQUENCE [LARGE SCALE GENOMIC DNA]</scope>
    <source>
        <strain evidence="3 4">RCC1871</strain>
    </source>
</reference>
<keyword evidence="1" id="KW-0472">Membrane</keyword>
<feature type="transmembrane region" description="Helical" evidence="1">
    <location>
        <begin position="21"/>
        <end position="40"/>
    </location>
</feature>
<evidence type="ECO:0000313" key="4">
    <source>
        <dbReference type="Proteomes" id="UP001472866"/>
    </source>
</evidence>